<dbReference type="AlphaFoldDB" id="A0A318ENB8"/>
<evidence type="ECO:0000313" key="1">
    <source>
        <dbReference type="EMBL" id="PXV70996.1"/>
    </source>
</evidence>
<accession>A0A318ENB8</accession>
<sequence length="86" mass="9118">MLRIYDDAHLRRRFTLKRTQMLMLFAGGAASGLWLAHDGIALADAATAAPAPLAPMVARWCGDDTPGGLRLDCGLSLPQPADAASR</sequence>
<protein>
    <submittedName>
        <fullName evidence="1">Uncharacterized protein</fullName>
    </submittedName>
</protein>
<keyword evidence="2" id="KW-1185">Reference proteome</keyword>
<organism evidence="1 2">
    <name type="scientific">Sinimarinibacterium flocculans</name>
    <dbReference type="NCBI Taxonomy" id="985250"/>
    <lineage>
        <taxon>Bacteria</taxon>
        <taxon>Pseudomonadati</taxon>
        <taxon>Pseudomonadota</taxon>
        <taxon>Gammaproteobacteria</taxon>
        <taxon>Nevskiales</taxon>
        <taxon>Nevskiaceae</taxon>
        <taxon>Sinimarinibacterium</taxon>
    </lineage>
</organism>
<comment type="caution">
    <text evidence="1">The sequence shown here is derived from an EMBL/GenBank/DDBJ whole genome shotgun (WGS) entry which is preliminary data.</text>
</comment>
<gene>
    <name evidence="1" type="ORF">C8D93_10134</name>
</gene>
<dbReference type="RefSeq" id="WP_110263160.1">
    <property type="nucleotide sequence ID" value="NZ_CAKZQT010000040.1"/>
</dbReference>
<dbReference type="Proteomes" id="UP000248330">
    <property type="component" value="Unassembled WGS sequence"/>
</dbReference>
<evidence type="ECO:0000313" key="2">
    <source>
        <dbReference type="Proteomes" id="UP000248330"/>
    </source>
</evidence>
<proteinExistence type="predicted"/>
<reference evidence="1 2" key="1">
    <citation type="submission" date="2018-04" db="EMBL/GenBank/DDBJ databases">
        <title>Genomic Encyclopedia of Type Strains, Phase IV (KMG-IV): sequencing the most valuable type-strain genomes for metagenomic binning, comparative biology and taxonomic classification.</title>
        <authorList>
            <person name="Goeker M."/>
        </authorList>
    </citation>
    <scope>NUCLEOTIDE SEQUENCE [LARGE SCALE GENOMIC DNA]</scope>
    <source>
        <strain evidence="1 2">DSM 104150</strain>
    </source>
</reference>
<dbReference type="EMBL" id="QICN01000001">
    <property type="protein sequence ID" value="PXV70996.1"/>
    <property type="molecule type" value="Genomic_DNA"/>
</dbReference>
<name>A0A318ENB8_9GAMM</name>